<evidence type="ECO:0000313" key="3">
    <source>
        <dbReference type="Proteomes" id="UP001560296"/>
    </source>
</evidence>
<keyword evidence="1" id="KW-0732">Signal</keyword>
<protein>
    <recommendedName>
        <fullName evidence="4">Monosaccharide ABC transporter substrate-binding protein, CUT2 family</fullName>
    </recommendedName>
</protein>
<proteinExistence type="predicted"/>
<keyword evidence="3" id="KW-1185">Reference proteome</keyword>
<organism evidence="2 3">
    <name type="scientific">Pseudomonas zhanjiangensis</name>
    <dbReference type="NCBI Taxonomy" id="3239015"/>
    <lineage>
        <taxon>Bacteria</taxon>
        <taxon>Pseudomonadati</taxon>
        <taxon>Pseudomonadota</taxon>
        <taxon>Gammaproteobacteria</taxon>
        <taxon>Pseudomonadales</taxon>
        <taxon>Pseudomonadaceae</taxon>
        <taxon>Pseudomonas</taxon>
    </lineage>
</organism>
<sequence>MSCRTLAGLLIAWLLAATASLAQAQWPGPTQGPAVPPGKRVLFIAADFRNGGVAGVYRGIKQAARRVGWQVHALDGRGDAAHLRRLAAQALREAPDGVVLGGFGADMLGNLPASFRQHKIPLVGWHAADKPGPTRWLFNNVSTDPLLVADLAADLVIGEHPSGIVIFTDSQFAIATAKAERMAARIARCASCRLLSIEDLPIARAAEDIATRTLQLQRRFGPSWTHALAINDLYFDHINVPLARLGRRDIRLVSAGDGSAKALGRIQSGLSQQIATVAEPLEAHGWQVLDELNRALAGEPPSGYVARPLLVTGRTANGDAAPDRQHEAGYLRLWQPK</sequence>
<evidence type="ECO:0000313" key="2">
    <source>
        <dbReference type="EMBL" id="MEX6503444.1"/>
    </source>
</evidence>
<dbReference type="SUPFAM" id="SSF53822">
    <property type="entry name" value="Periplasmic binding protein-like I"/>
    <property type="match status" value="1"/>
</dbReference>
<gene>
    <name evidence="2" type="ORF">AB5S05_15385</name>
</gene>
<dbReference type="EMBL" id="JBFTEG010000012">
    <property type="protein sequence ID" value="MEX6503444.1"/>
    <property type="molecule type" value="Genomic_DNA"/>
</dbReference>
<dbReference type="InterPro" id="IPR028082">
    <property type="entry name" value="Peripla_BP_I"/>
</dbReference>
<feature type="chain" id="PRO_5046829540" description="Monosaccharide ABC transporter substrate-binding protein, CUT2 family" evidence="1">
    <location>
        <begin position="25"/>
        <end position="337"/>
    </location>
</feature>
<feature type="signal peptide" evidence="1">
    <location>
        <begin position="1"/>
        <end position="24"/>
    </location>
</feature>
<evidence type="ECO:0008006" key="4">
    <source>
        <dbReference type="Google" id="ProtNLM"/>
    </source>
</evidence>
<name>A0ABV3YWJ8_9PSED</name>
<dbReference type="Proteomes" id="UP001560296">
    <property type="component" value="Unassembled WGS sequence"/>
</dbReference>
<dbReference type="Gene3D" id="3.40.50.2300">
    <property type="match status" value="2"/>
</dbReference>
<reference evidence="2 3" key="1">
    <citation type="submission" date="2024-07" db="EMBL/GenBank/DDBJ databases">
        <authorList>
            <person name="Li M."/>
        </authorList>
    </citation>
    <scope>NUCLEOTIDE SEQUENCE [LARGE SCALE GENOMIC DNA]</scope>
    <source>
        <strain evidence="2 3">25A3E</strain>
    </source>
</reference>
<dbReference type="RefSeq" id="WP_369288401.1">
    <property type="nucleotide sequence ID" value="NZ_JBFTEG010000012.1"/>
</dbReference>
<accession>A0ABV3YWJ8</accession>
<comment type="caution">
    <text evidence="2">The sequence shown here is derived from an EMBL/GenBank/DDBJ whole genome shotgun (WGS) entry which is preliminary data.</text>
</comment>
<evidence type="ECO:0000256" key="1">
    <source>
        <dbReference type="SAM" id="SignalP"/>
    </source>
</evidence>